<protein>
    <submittedName>
        <fullName evidence="5">WYL domain-containing protein</fullName>
    </submittedName>
</protein>
<evidence type="ECO:0000259" key="4">
    <source>
        <dbReference type="Pfam" id="PF26109"/>
    </source>
</evidence>
<dbReference type="InterPro" id="IPR059020">
    <property type="entry name" value="CapW_CTD"/>
</dbReference>
<evidence type="ECO:0000259" key="2">
    <source>
        <dbReference type="Pfam" id="PF13280"/>
    </source>
</evidence>
<reference evidence="5 6" key="1">
    <citation type="submission" date="2018-01" db="EMBL/GenBank/DDBJ databases">
        <title>Whole genome analyses suggest that Burkholderia sensu lato contains two further novel genera in the rhizoxinica-symbiotica group Mycetohabitans gen. nov., and Trinickia gen. nov.: implications for the evolution of diazotrophy and nodulation in the Burkholderiaceae.</title>
        <authorList>
            <person name="Estrada-de los Santos P."/>
            <person name="Palmer M."/>
            <person name="Chavez-Ramirez B."/>
            <person name="Beukes C."/>
            <person name="Steenkamp E.T."/>
            <person name="Hirsch A.M."/>
            <person name="Manyaka P."/>
            <person name="Maluk M."/>
            <person name="Lafos M."/>
            <person name="Crook M."/>
            <person name="Gross E."/>
            <person name="Simon M.F."/>
            <person name="Bueno dos Reis Junior F."/>
            <person name="Poole P.S."/>
            <person name="Venter S.N."/>
            <person name="James E.K."/>
        </authorList>
    </citation>
    <scope>NUCLEOTIDE SEQUENCE [LARGE SCALE GENOMIC DNA]</scope>
    <source>
        <strain evidence="5 6">GP25-8</strain>
    </source>
</reference>
<dbReference type="Pfam" id="PF26107">
    <property type="entry name" value="BrxR_CTD"/>
    <property type="match status" value="1"/>
</dbReference>
<proteinExistence type="predicted"/>
<dbReference type="EMBL" id="PNYB01000007">
    <property type="protein sequence ID" value="PMS25316.1"/>
    <property type="molecule type" value="Genomic_DNA"/>
</dbReference>
<dbReference type="InterPro" id="IPR016634">
    <property type="entry name" value="CapW-like"/>
</dbReference>
<accession>A0A2N7W7D8</accession>
<dbReference type="PANTHER" id="PTHR34580">
    <property type="match status" value="1"/>
</dbReference>
<dbReference type="InterPro" id="IPR051534">
    <property type="entry name" value="CBASS_pafABC_assoc_protein"/>
</dbReference>
<gene>
    <name evidence="5" type="ORF">C0Z19_10215</name>
</gene>
<dbReference type="InterPro" id="IPR026881">
    <property type="entry name" value="WYL_dom"/>
</dbReference>
<dbReference type="Pfam" id="PF13280">
    <property type="entry name" value="WYL"/>
    <property type="match status" value="1"/>
</dbReference>
<feature type="domain" description="DNA-binding transcriptional repressor CapW winged helix-turn-helix" evidence="4">
    <location>
        <begin position="24"/>
        <end position="103"/>
    </location>
</feature>
<evidence type="ECO:0000313" key="5">
    <source>
        <dbReference type="EMBL" id="PMS25316.1"/>
    </source>
</evidence>
<dbReference type="Pfam" id="PF26109">
    <property type="entry name" value="WHD_BrxR"/>
    <property type="match status" value="1"/>
</dbReference>
<dbReference type="Proteomes" id="UP000235347">
    <property type="component" value="Unassembled WGS sequence"/>
</dbReference>
<feature type="domain" description="WYL" evidence="2">
    <location>
        <begin position="138"/>
        <end position="204"/>
    </location>
</feature>
<dbReference type="InterPro" id="IPR059019">
    <property type="entry name" value="WHD_CapW"/>
</dbReference>
<sequence>MKEHTSPTSDTAKAASRPAGRWSQERRLEFIDFRLRWDGRLNRGDLIDFFGISVPQASLDISRYTELAPGNLVYDRSSRVYLASDGFSPLYASSDASRYLNELLAQVAGVDSRPSSFLAWAPTVATVPSPGRTFRIDVLVALLKAIREGTALRVLYQSMTRPQPTSRTLSPHALAHDGFRWHARAYCHTRKEFRDFVIARILEVNGSEPAATASAEDDQEWHTIVPLVLVPHPKLSESHRRAIELDFGMKDGQVEFQCRQAFLFYALRHLRLDLDQSARPEAQQIALKNRAFVETVMAGRISTAQR</sequence>
<dbReference type="PANTHER" id="PTHR34580:SF3">
    <property type="entry name" value="PROTEIN PAFB"/>
    <property type="match status" value="1"/>
</dbReference>
<dbReference type="PIRSF" id="PIRSF015558">
    <property type="entry name" value="Txn_reg_DeoR_prd"/>
    <property type="match status" value="1"/>
</dbReference>
<organism evidence="5 6">
    <name type="scientific">Trinickia soli</name>
    <dbReference type="NCBI Taxonomy" id="380675"/>
    <lineage>
        <taxon>Bacteria</taxon>
        <taxon>Pseudomonadati</taxon>
        <taxon>Pseudomonadota</taxon>
        <taxon>Betaproteobacteria</taxon>
        <taxon>Burkholderiales</taxon>
        <taxon>Burkholderiaceae</taxon>
        <taxon>Trinickia</taxon>
    </lineage>
</organism>
<evidence type="ECO:0000313" key="6">
    <source>
        <dbReference type="Proteomes" id="UP000235347"/>
    </source>
</evidence>
<evidence type="ECO:0000259" key="3">
    <source>
        <dbReference type="Pfam" id="PF26107"/>
    </source>
</evidence>
<feature type="compositionally biased region" description="Polar residues" evidence="1">
    <location>
        <begin position="1"/>
        <end position="11"/>
    </location>
</feature>
<dbReference type="PROSITE" id="PS52050">
    <property type="entry name" value="WYL"/>
    <property type="match status" value="1"/>
</dbReference>
<comment type="caution">
    <text evidence="5">The sequence shown here is derived from an EMBL/GenBank/DDBJ whole genome shotgun (WGS) entry which is preliminary data.</text>
</comment>
<dbReference type="AlphaFoldDB" id="A0A2N7W7D8"/>
<feature type="domain" description="DNA-binding transcriptional repressor CapW C-terminal dimerisation" evidence="3">
    <location>
        <begin position="224"/>
        <end position="291"/>
    </location>
</feature>
<feature type="region of interest" description="Disordered" evidence="1">
    <location>
        <begin position="1"/>
        <end position="20"/>
    </location>
</feature>
<evidence type="ECO:0000256" key="1">
    <source>
        <dbReference type="SAM" id="MobiDB-lite"/>
    </source>
</evidence>
<name>A0A2N7W7D8_9BURK</name>
<dbReference type="RefSeq" id="WP_102609705.1">
    <property type="nucleotide sequence ID" value="NZ_CADIKD010000010.1"/>
</dbReference>
<keyword evidence="6" id="KW-1185">Reference proteome</keyword>